<accession>A0AAW5LGT5</accession>
<reference evidence="1" key="1">
    <citation type="submission" date="2022-07" db="EMBL/GenBank/DDBJ databases">
        <title>Bacterial species isolated from the porcine tonsil microbiota.</title>
        <authorList>
            <person name="Oliveira I.M.F."/>
        </authorList>
    </citation>
    <scope>NUCLEOTIDE SEQUENCE</scope>
    <source>
        <strain evidence="1">8QC2O2</strain>
    </source>
</reference>
<dbReference type="InterPro" id="IPR043149">
    <property type="entry name" value="TagF_N"/>
</dbReference>
<dbReference type="Pfam" id="PF04464">
    <property type="entry name" value="Glyphos_transf"/>
    <property type="match status" value="1"/>
</dbReference>
<organism evidence="1 2">
    <name type="scientific">Mammaliicoccus sciuri</name>
    <name type="common">Staphylococcus sciuri</name>
    <dbReference type="NCBI Taxonomy" id="1296"/>
    <lineage>
        <taxon>Bacteria</taxon>
        <taxon>Bacillati</taxon>
        <taxon>Bacillota</taxon>
        <taxon>Bacilli</taxon>
        <taxon>Bacillales</taxon>
        <taxon>Staphylococcaceae</taxon>
        <taxon>Mammaliicoccus</taxon>
    </lineage>
</organism>
<dbReference type="AlphaFoldDB" id="A0AAW5LGT5"/>
<dbReference type="Proteomes" id="UP001204068">
    <property type="component" value="Unassembled WGS sequence"/>
</dbReference>
<gene>
    <name evidence="1" type="ORF">NQ032_01115</name>
</gene>
<dbReference type="EMBL" id="JANILD010000001">
    <property type="protein sequence ID" value="MCQ9302216.1"/>
    <property type="molecule type" value="Genomic_DNA"/>
</dbReference>
<protein>
    <submittedName>
        <fullName evidence="1">CDP-glycerol glycerophosphotransferase family protein</fullName>
    </submittedName>
</protein>
<dbReference type="Gene3D" id="3.40.50.11820">
    <property type="match status" value="1"/>
</dbReference>
<evidence type="ECO:0000313" key="1">
    <source>
        <dbReference type="EMBL" id="MCQ9302216.1"/>
    </source>
</evidence>
<sequence length="673" mass="80498">MKVLQVLFDLKNKNIDSFNRHINDKTYEETIVIDFAKNQSFNIDIKKFDYIQFNNPNFNCDKDILINTIKKMEVEQKQIAQFTLRDVKNMTNYKYDSKNYRDLFSTSIVDTHLFNSHNLLEIFFAAKKNTLNNNMLLVESNYIGRDLRNNWYKEDLIDLLNCMLMYTNYSELTKVFQDDSEIIKFLDFIIDNRVFEKLVKKSVKFELLQKIKERFSGFYLLRSKENTPLYLFYSLTMKSYFDEALQALTLYRSRRYWYNSNEKYSNEFNGEEINIRDTKAWKKTQKLRDTRINLKSSYYKVEKGILKKISSLLKLFNKQQIWLLSERRNSASDNTFYLFKYLMENDQKVKPYYLIEKNANEPIKKLKKYGNIVYFGSFKHKLFMLLADKFVTSFTFEETMAPFNAEQYKEIYANELNKKKIISIQHGMIIHNISPYLSKHQYRTDYITANSIYEKAIIKDTLGFKDEEILITGMARHDNLLINSRKTNQILFMPTWQRGLQNLSEAQFIETEYFKKIHELVNNTEVHNYLLKNRLKMYVLMHPQFEKFAGHFVNNNKLIKYVSTTEVEIPDLIANSLFLLTDFSSVAVDFLFQKKNVIFYQYNKYASHHVPSKQIEYSDIGTIVVNLEEMLDSLQEIESNNFDLLPKYLDSYEKLFEVKTNIRERIVENIKNL</sequence>
<dbReference type="RefSeq" id="WP_231493119.1">
    <property type="nucleotide sequence ID" value="NZ_JADMCL010000006.1"/>
</dbReference>
<evidence type="ECO:0000313" key="2">
    <source>
        <dbReference type="Proteomes" id="UP001204068"/>
    </source>
</evidence>
<dbReference type="GO" id="GO:0047355">
    <property type="term" value="F:CDP-glycerol glycerophosphotransferase activity"/>
    <property type="evidence" value="ECO:0007669"/>
    <property type="project" value="InterPro"/>
</dbReference>
<dbReference type="GO" id="GO:0016020">
    <property type="term" value="C:membrane"/>
    <property type="evidence" value="ECO:0007669"/>
    <property type="project" value="InterPro"/>
</dbReference>
<comment type="caution">
    <text evidence="1">The sequence shown here is derived from an EMBL/GenBank/DDBJ whole genome shotgun (WGS) entry which is preliminary data.</text>
</comment>
<dbReference type="InterPro" id="IPR007554">
    <property type="entry name" value="Glycerophosphate_synth"/>
</dbReference>
<name>A0AAW5LGT5_MAMSC</name>
<proteinExistence type="predicted"/>